<accession>A0A833N596</accession>
<proteinExistence type="predicted"/>
<keyword evidence="1" id="KW-0175">Coiled coil</keyword>
<keyword evidence="3" id="KW-1185">Reference proteome</keyword>
<dbReference type="RefSeq" id="WP_152211678.1">
    <property type="nucleotide sequence ID" value="NZ_WFLN01000004.1"/>
</dbReference>
<gene>
    <name evidence="2" type="ORF">GCL57_02470</name>
</gene>
<name>A0A833N596_9BACT</name>
<reference evidence="2 3" key="1">
    <citation type="submission" date="2019-10" db="EMBL/GenBank/DDBJ databases">
        <title>New genus of Silvanigrellaceae.</title>
        <authorList>
            <person name="Pitt A."/>
            <person name="Hahn M.W."/>
        </authorList>
    </citation>
    <scope>NUCLEOTIDE SEQUENCE [LARGE SCALE GENOMIC DNA]</scope>
    <source>
        <strain evidence="2 3">33A1-SZDP</strain>
    </source>
</reference>
<evidence type="ECO:0000313" key="3">
    <source>
        <dbReference type="Proteomes" id="UP000442694"/>
    </source>
</evidence>
<comment type="caution">
    <text evidence="2">The sequence shown here is derived from an EMBL/GenBank/DDBJ whole genome shotgun (WGS) entry which is preliminary data.</text>
</comment>
<evidence type="ECO:0000256" key="1">
    <source>
        <dbReference type="SAM" id="Coils"/>
    </source>
</evidence>
<organism evidence="2 3">
    <name type="scientific">Fluviispira multicolorata</name>
    <dbReference type="NCBI Taxonomy" id="2654512"/>
    <lineage>
        <taxon>Bacteria</taxon>
        <taxon>Pseudomonadati</taxon>
        <taxon>Bdellovibrionota</taxon>
        <taxon>Oligoflexia</taxon>
        <taxon>Silvanigrellales</taxon>
        <taxon>Silvanigrellaceae</taxon>
        <taxon>Fluviispira</taxon>
    </lineage>
</organism>
<dbReference type="Proteomes" id="UP000442694">
    <property type="component" value="Unassembled WGS sequence"/>
</dbReference>
<protein>
    <submittedName>
        <fullName evidence="2">Uncharacterized protein</fullName>
    </submittedName>
</protein>
<feature type="coiled-coil region" evidence="1">
    <location>
        <begin position="70"/>
        <end position="111"/>
    </location>
</feature>
<dbReference type="AlphaFoldDB" id="A0A833N596"/>
<dbReference type="EMBL" id="WFLN01000004">
    <property type="protein sequence ID" value="KAB8033592.1"/>
    <property type="molecule type" value="Genomic_DNA"/>
</dbReference>
<sequence>MQAAMQVAKSRQAIENLIKKNVIEHKQIGDKKITHVYIPSLLMHYASKKNDANCISTSTKLDASDFRIELALANAECKRLSDLLAIYEKNLTRTESELLNERRELLKERERNIRLQHEVLTLTKEFKAILNNEDGLSNIIKKLFNNKKNYK</sequence>
<evidence type="ECO:0000313" key="2">
    <source>
        <dbReference type="EMBL" id="KAB8033592.1"/>
    </source>
</evidence>